<evidence type="ECO:0000256" key="2">
    <source>
        <dbReference type="SAM" id="MobiDB-lite"/>
    </source>
</evidence>
<evidence type="ECO:0000313" key="4">
    <source>
        <dbReference type="Proteomes" id="UP001460270"/>
    </source>
</evidence>
<name>A0AAW0PAW3_9GOBI</name>
<evidence type="ECO:0000256" key="1">
    <source>
        <dbReference type="SAM" id="Coils"/>
    </source>
</evidence>
<evidence type="ECO:0000313" key="3">
    <source>
        <dbReference type="EMBL" id="KAK7913029.1"/>
    </source>
</evidence>
<comment type="caution">
    <text evidence="3">The sequence shown here is derived from an EMBL/GenBank/DDBJ whole genome shotgun (WGS) entry which is preliminary data.</text>
</comment>
<dbReference type="EMBL" id="JBBPFD010000009">
    <property type="protein sequence ID" value="KAK7913029.1"/>
    <property type="molecule type" value="Genomic_DNA"/>
</dbReference>
<organism evidence="3 4">
    <name type="scientific">Mugilogobius chulae</name>
    <name type="common">yellowstripe goby</name>
    <dbReference type="NCBI Taxonomy" id="88201"/>
    <lineage>
        <taxon>Eukaryota</taxon>
        <taxon>Metazoa</taxon>
        <taxon>Chordata</taxon>
        <taxon>Craniata</taxon>
        <taxon>Vertebrata</taxon>
        <taxon>Euteleostomi</taxon>
        <taxon>Actinopterygii</taxon>
        <taxon>Neopterygii</taxon>
        <taxon>Teleostei</taxon>
        <taxon>Neoteleostei</taxon>
        <taxon>Acanthomorphata</taxon>
        <taxon>Gobiaria</taxon>
        <taxon>Gobiiformes</taxon>
        <taxon>Gobioidei</taxon>
        <taxon>Gobiidae</taxon>
        <taxon>Gobionellinae</taxon>
        <taxon>Mugilogobius</taxon>
    </lineage>
</organism>
<keyword evidence="1" id="KW-0175">Coiled coil</keyword>
<reference evidence="4" key="1">
    <citation type="submission" date="2024-04" db="EMBL/GenBank/DDBJ databases">
        <title>Salinicola lusitanus LLJ914,a marine bacterium isolated from the Okinawa Trough.</title>
        <authorList>
            <person name="Li J."/>
        </authorList>
    </citation>
    <scope>NUCLEOTIDE SEQUENCE [LARGE SCALE GENOMIC DNA]</scope>
</reference>
<feature type="compositionally biased region" description="Acidic residues" evidence="2">
    <location>
        <begin position="1"/>
        <end position="17"/>
    </location>
</feature>
<gene>
    <name evidence="3" type="ORF">WMY93_013240</name>
</gene>
<feature type="coiled-coil region" evidence="1">
    <location>
        <begin position="36"/>
        <end position="98"/>
    </location>
</feature>
<protein>
    <submittedName>
        <fullName evidence="3">Uncharacterized protein</fullName>
    </submittedName>
</protein>
<keyword evidence="4" id="KW-1185">Reference proteome</keyword>
<feature type="region of interest" description="Disordered" evidence="2">
    <location>
        <begin position="1"/>
        <end position="22"/>
    </location>
</feature>
<dbReference type="PANTHER" id="PTHR17608:SF4">
    <property type="entry name" value="GENETIC SUPPRESSOR ELEMENT 1"/>
    <property type="match status" value="1"/>
</dbReference>
<dbReference type="PANTHER" id="PTHR17608">
    <property type="entry name" value="GENETIC SUPPRESSOR ELEMENT 1"/>
    <property type="match status" value="1"/>
</dbReference>
<sequence length="118" mass="13887">MSGPEDSEEDDDEEDEAPTSRWQGIESIFEAYQEYAEEQNLERQILETQCRRLEAQNYNLSLTAEQLSHSMGELVSQRQRLAAEREKLQAELEHFRKCLTLPQTQWPRGSHYKGYPPR</sequence>
<dbReference type="AlphaFoldDB" id="A0AAW0PAW3"/>
<proteinExistence type="predicted"/>
<dbReference type="Proteomes" id="UP001460270">
    <property type="component" value="Unassembled WGS sequence"/>
</dbReference>
<accession>A0AAW0PAW3</accession>
<dbReference type="InterPro" id="IPR042337">
    <property type="entry name" value="GSE1"/>
</dbReference>